<evidence type="ECO:0000256" key="3">
    <source>
        <dbReference type="ARBA" id="ARBA00023002"/>
    </source>
</evidence>
<accession>A0A443HQP2</accession>
<dbReference type="Gene3D" id="2.102.10.10">
    <property type="entry name" value="Rieske [2Fe-2S] iron-sulphur domain"/>
    <property type="match status" value="1"/>
</dbReference>
<organism evidence="8 9">
    <name type="scientific">Byssochlamys spectabilis</name>
    <name type="common">Paecilomyces variotii</name>
    <dbReference type="NCBI Taxonomy" id="264951"/>
    <lineage>
        <taxon>Eukaryota</taxon>
        <taxon>Fungi</taxon>
        <taxon>Dikarya</taxon>
        <taxon>Ascomycota</taxon>
        <taxon>Pezizomycotina</taxon>
        <taxon>Eurotiomycetes</taxon>
        <taxon>Eurotiomycetidae</taxon>
        <taxon>Eurotiales</taxon>
        <taxon>Thermoascaceae</taxon>
        <taxon>Paecilomyces</taxon>
    </lineage>
</organism>
<dbReference type="InterPro" id="IPR017941">
    <property type="entry name" value="Rieske_2Fe-2S"/>
</dbReference>
<dbReference type="GeneID" id="39598381"/>
<dbReference type="Pfam" id="PF00355">
    <property type="entry name" value="Rieske"/>
    <property type="match status" value="1"/>
</dbReference>
<sequence length="445" mass="49554">MYEILSLPSSLASTYILVGLLAGSYLFYRKVAISSNDKAGKQAKRPSSRISTSASPRSSAEACQSVVSKESEFPDNWWNGKDVFELERRAIFSKTWLYVSHRSRFTKPGDYHSLDIAGFPVFLILGKDGIVRAFHNVCRHRAYTITKKECGSSTVLGCRYHGWSYNTRGDLIKAPHFEDVPGFDKSQNGLFEIHAHTSNYGLIFINLDASPSVPEVDSSQSNDFAASHGLTVDSTWVTGWTLEGAFNWKMAVKPGSFDLGNLQGCSPRSKLSGLTSLFIRTSPAGNTAKLGIFPSASLYSIQGSGLLYSLCFLPYSERKTLIRCDLYGRNQQPSSAATVSKELSRVLRDRVTEIEKGYLAEIAEIRRSKPPSMTESQYAILLHLKTHLKLEKTLGHEVFPTLRRSTRSSKSLQADLLCKELDCKDKLSFDTKASTTPKRNEILVW</sequence>
<dbReference type="SUPFAM" id="SSF50022">
    <property type="entry name" value="ISP domain"/>
    <property type="match status" value="1"/>
</dbReference>
<evidence type="ECO:0000256" key="6">
    <source>
        <dbReference type="SAM" id="Phobius"/>
    </source>
</evidence>
<keyword evidence="4" id="KW-0408">Iron</keyword>
<evidence type="ECO:0000313" key="8">
    <source>
        <dbReference type="EMBL" id="RWQ94094.1"/>
    </source>
</evidence>
<evidence type="ECO:0000256" key="2">
    <source>
        <dbReference type="ARBA" id="ARBA00022723"/>
    </source>
</evidence>
<feature type="domain" description="Rieske" evidence="7">
    <location>
        <begin position="97"/>
        <end position="183"/>
    </location>
</feature>
<keyword evidence="2" id="KW-0479">Metal-binding</keyword>
<evidence type="ECO:0000256" key="5">
    <source>
        <dbReference type="ARBA" id="ARBA00023014"/>
    </source>
</evidence>
<keyword evidence="6" id="KW-0812">Transmembrane</keyword>
<protein>
    <submittedName>
        <fullName evidence="8">Iron-sulfur cluster-binding protein</fullName>
    </submittedName>
</protein>
<keyword evidence="6" id="KW-1133">Transmembrane helix</keyword>
<dbReference type="VEuPathDB" id="FungiDB:C8Q69DRAFT_445995"/>
<keyword evidence="5" id="KW-0411">Iron-sulfur</keyword>
<evidence type="ECO:0000256" key="4">
    <source>
        <dbReference type="ARBA" id="ARBA00023004"/>
    </source>
</evidence>
<dbReference type="GO" id="GO:0016491">
    <property type="term" value="F:oxidoreductase activity"/>
    <property type="evidence" value="ECO:0007669"/>
    <property type="project" value="UniProtKB-KW"/>
</dbReference>
<dbReference type="EMBL" id="RCNU01000008">
    <property type="protein sequence ID" value="RWQ94094.1"/>
    <property type="molecule type" value="Genomic_DNA"/>
</dbReference>
<dbReference type="GO" id="GO:0046872">
    <property type="term" value="F:metal ion binding"/>
    <property type="evidence" value="ECO:0007669"/>
    <property type="project" value="UniProtKB-KW"/>
</dbReference>
<comment type="caution">
    <text evidence="8">The sequence shown here is derived from an EMBL/GenBank/DDBJ whole genome shotgun (WGS) entry which is preliminary data.</text>
</comment>
<dbReference type="CDD" id="cd03469">
    <property type="entry name" value="Rieske_RO_Alpha_N"/>
    <property type="match status" value="1"/>
</dbReference>
<dbReference type="STRING" id="264951.A0A443HQP2"/>
<name>A0A443HQP2_BYSSP</name>
<dbReference type="InterPro" id="IPR001663">
    <property type="entry name" value="Rng_hydr_dOase-A"/>
</dbReference>
<dbReference type="AlphaFoldDB" id="A0A443HQP2"/>
<evidence type="ECO:0000259" key="7">
    <source>
        <dbReference type="PROSITE" id="PS51296"/>
    </source>
</evidence>
<gene>
    <name evidence="8" type="ORF">C8Q69DRAFT_445995</name>
</gene>
<reference evidence="8 9" key="1">
    <citation type="journal article" date="2018" name="Front. Microbiol.">
        <title>Genomic and genetic insights into a cosmopolitan fungus, Paecilomyces variotii (Eurotiales).</title>
        <authorList>
            <person name="Urquhart A.S."/>
            <person name="Mondo S.J."/>
            <person name="Makela M.R."/>
            <person name="Hane J.K."/>
            <person name="Wiebenga A."/>
            <person name="He G."/>
            <person name="Mihaltcheva S."/>
            <person name="Pangilinan J."/>
            <person name="Lipzen A."/>
            <person name="Barry K."/>
            <person name="de Vries R.P."/>
            <person name="Grigoriev I.V."/>
            <person name="Idnurm A."/>
        </authorList>
    </citation>
    <scope>NUCLEOTIDE SEQUENCE [LARGE SCALE GENOMIC DNA]</scope>
    <source>
        <strain evidence="8 9">CBS 101075</strain>
    </source>
</reference>
<evidence type="ECO:0000313" key="9">
    <source>
        <dbReference type="Proteomes" id="UP000283841"/>
    </source>
</evidence>
<dbReference type="Proteomes" id="UP000283841">
    <property type="component" value="Unassembled WGS sequence"/>
</dbReference>
<dbReference type="PROSITE" id="PS51296">
    <property type="entry name" value="RIESKE"/>
    <property type="match status" value="1"/>
</dbReference>
<dbReference type="RefSeq" id="XP_028483739.1">
    <property type="nucleotide sequence ID" value="XM_028629104.1"/>
</dbReference>
<keyword evidence="6" id="KW-0472">Membrane</keyword>
<keyword evidence="1" id="KW-0001">2Fe-2S</keyword>
<dbReference type="PANTHER" id="PTHR43756">
    <property type="entry name" value="CHOLINE MONOOXYGENASE, CHLOROPLASTIC"/>
    <property type="match status" value="1"/>
</dbReference>
<keyword evidence="3" id="KW-0560">Oxidoreductase</keyword>
<dbReference type="PRINTS" id="PR00090">
    <property type="entry name" value="RNGDIOXGNASE"/>
</dbReference>
<proteinExistence type="predicted"/>
<dbReference type="InterPro" id="IPR036922">
    <property type="entry name" value="Rieske_2Fe-2S_sf"/>
</dbReference>
<evidence type="ECO:0000256" key="1">
    <source>
        <dbReference type="ARBA" id="ARBA00022714"/>
    </source>
</evidence>
<dbReference type="GO" id="GO:0051537">
    <property type="term" value="F:2 iron, 2 sulfur cluster binding"/>
    <property type="evidence" value="ECO:0007669"/>
    <property type="project" value="UniProtKB-KW"/>
</dbReference>
<feature type="transmembrane region" description="Helical" evidence="6">
    <location>
        <begin position="12"/>
        <end position="28"/>
    </location>
</feature>
<keyword evidence="9" id="KW-1185">Reference proteome</keyword>
<dbReference type="PANTHER" id="PTHR43756:SF6">
    <property type="entry name" value="CLUSTER-BINDING PROTEIN, PUTATIVE (AFU_ORTHOLOGUE AFUA_6G03920)-RELATED"/>
    <property type="match status" value="1"/>
</dbReference>